<gene>
    <name evidence="1" type="ORF">CAMGR0001_0972</name>
</gene>
<organism evidence="1 2">
    <name type="scientific">Campylobacter gracilis RM3268</name>
    <dbReference type="NCBI Taxonomy" id="553220"/>
    <lineage>
        <taxon>Bacteria</taxon>
        <taxon>Pseudomonadati</taxon>
        <taxon>Campylobacterota</taxon>
        <taxon>Epsilonproteobacteria</taxon>
        <taxon>Campylobacterales</taxon>
        <taxon>Campylobacteraceae</taxon>
        <taxon>Campylobacter</taxon>
    </lineage>
</organism>
<protein>
    <submittedName>
        <fullName evidence="1">Uncharacterized protein</fullName>
    </submittedName>
</protein>
<proteinExistence type="predicted"/>
<comment type="caution">
    <text evidence="1">The sequence shown here is derived from an EMBL/GenBank/DDBJ whole genome shotgun (WGS) entry which is preliminary data.</text>
</comment>
<name>C8PGH7_9BACT</name>
<evidence type="ECO:0000313" key="1">
    <source>
        <dbReference type="EMBL" id="EEV18215.1"/>
    </source>
</evidence>
<evidence type="ECO:0000313" key="2">
    <source>
        <dbReference type="Proteomes" id="UP000005709"/>
    </source>
</evidence>
<dbReference type="Proteomes" id="UP000005709">
    <property type="component" value="Unassembled WGS sequence"/>
</dbReference>
<dbReference type="AlphaFoldDB" id="C8PGH7"/>
<sequence>MLTAVRVFFDAVQDAHRNRTYKATASNLPSIGAGAVELSGKF</sequence>
<dbReference type="EMBL" id="ACYG01000019">
    <property type="protein sequence ID" value="EEV18215.1"/>
    <property type="molecule type" value="Genomic_DNA"/>
</dbReference>
<accession>C8PGH7</accession>
<keyword evidence="2" id="KW-1185">Reference proteome</keyword>
<reference evidence="1 2" key="1">
    <citation type="submission" date="2009-07" db="EMBL/GenBank/DDBJ databases">
        <authorList>
            <person name="Madupu R."/>
            <person name="Sebastian Y."/>
            <person name="Durkin A.S."/>
            <person name="Torralba M."/>
            <person name="Methe B."/>
            <person name="Sutton G.G."/>
            <person name="Strausberg R.L."/>
            <person name="Nelson K.E."/>
        </authorList>
    </citation>
    <scope>NUCLEOTIDE SEQUENCE [LARGE SCALE GENOMIC DNA]</scope>
    <source>
        <strain evidence="1 2">RM3268</strain>
    </source>
</reference>